<reference evidence="2 3" key="1">
    <citation type="submission" date="2021-06" db="EMBL/GenBank/DDBJ databases">
        <authorList>
            <person name="Palmer J.M."/>
        </authorList>
    </citation>
    <scope>NUCLEOTIDE SEQUENCE [LARGE SCALE GENOMIC DNA]</scope>
    <source>
        <strain evidence="3">if_2019</strain>
        <tissue evidence="2">Muscle</tissue>
    </source>
</reference>
<keyword evidence="1" id="KW-0472">Membrane</keyword>
<proteinExistence type="predicted"/>
<keyword evidence="1" id="KW-0812">Transmembrane</keyword>
<evidence type="ECO:0000256" key="1">
    <source>
        <dbReference type="SAM" id="Phobius"/>
    </source>
</evidence>
<comment type="caution">
    <text evidence="2">The sequence shown here is derived from an EMBL/GenBank/DDBJ whole genome shotgun (WGS) entry which is preliminary data.</text>
</comment>
<evidence type="ECO:0000313" key="3">
    <source>
        <dbReference type="Proteomes" id="UP001482620"/>
    </source>
</evidence>
<evidence type="ECO:0000313" key="2">
    <source>
        <dbReference type="EMBL" id="MEQ2245695.1"/>
    </source>
</evidence>
<dbReference type="Proteomes" id="UP001482620">
    <property type="component" value="Unassembled WGS sequence"/>
</dbReference>
<sequence>MIFSHFWIIQMVTGRLQMCLDMRWLEQGDPACTVILLLPVLLLLAVDKCEPAETSKEEVGGAAFDVYTPCRLFMCNAMFVGLLTFYCCTTLFANRVSFINFAIFLLEESEVLPYLIRLN</sequence>
<keyword evidence="3" id="KW-1185">Reference proteome</keyword>
<dbReference type="EMBL" id="JAHRIQ010074108">
    <property type="protein sequence ID" value="MEQ2245695.1"/>
    <property type="molecule type" value="Genomic_DNA"/>
</dbReference>
<organism evidence="2 3">
    <name type="scientific">Ilyodon furcidens</name>
    <name type="common">goldbreast splitfin</name>
    <dbReference type="NCBI Taxonomy" id="33524"/>
    <lineage>
        <taxon>Eukaryota</taxon>
        <taxon>Metazoa</taxon>
        <taxon>Chordata</taxon>
        <taxon>Craniata</taxon>
        <taxon>Vertebrata</taxon>
        <taxon>Euteleostomi</taxon>
        <taxon>Actinopterygii</taxon>
        <taxon>Neopterygii</taxon>
        <taxon>Teleostei</taxon>
        <taxon>Neoteleostei</taxon>
        <taxon>Acanthomorphata</taxon>
        <taxon>Ovalentaria</taxon>
        <taxon>Atherinomorphae</taxon>
        <taxon>Cyprinodontiformes</taxon>
        <taxon>Goodeidae</taxon>
        <taxon>Ilyodon</taxon>
    </lineage>
</organism>
<gene>
    <name evidence="2" type="ORF">ILYODFUR_030638</name>
</gene>
<keyword evidence="1" id="KW-1133">Transmembrane helix</keyword>
<name>A0ABV0UKM3_9TELE</name>
<feature type="transmembrane region" description="Helical" evidence="1">
    <location>
        <begin position="71"/>
        <end position="93"/>
    </location>
</feature>
<accession>A0ABV0UKM3</accession>
<protein>
    <submittedName>
        <fullName evidence="2">Uncharacterized protein</fullName>
    </submittedName>
</protein>